<dbReference type="InterPro" id="IPR002885">
    <property type="entry name" value="PPR_rpt"/>
</dbReference>
<dbReference type="Gene3D" id="1.25.40.10">
    <property type="entry name" value="Tetratricopeptide repeat domain"/>
    <property type="match status" value="1"/>
</dbReference>
<keyword evidence="2" id="KW-0677">Repeat</keyword>
<proteinExistence type="inferred from homology"/>
<dbReference type="NCBIfam" id="TIGR00756">
    <property type="entry name" value="PPR"/>
    <property type="match status" value="1"/>
</dbReference>
<organism evidence="4 5">
    <name type="scientific">Fraxinus pennsylvanica</name>
    <dbReference type="NCBI Taxonomy" id="56036"/>
    <lineage>
        <taxon>Eukaryota</taxon>
        <taxon>Viridiplantae</taxon>
        <taxon>Streptophyta</taxon>
        <taxon>Embryophyta</taxon>
        <taxon>Tracheophyta</taxon>
        <taxon>Spermatophyta</taxon>
        <taxon>Magnoliopsida</taxon>
        <taxon>eudicotyledons</taxon>
        <taxon>Gunneridae</taxon>
        <taxon>Pentapetalae</taxon>
        <taxon>asterids</taxon>
        <taxon>lamiids</taxon>
        <taxon>Lamiales</taxon>
        <taxon>Oleaceae</taxon>
        <taxon>Oleeae</taxon>
        <taxon>Fraxinus</taxon>
    </lineage>
</organism>
<dbReference type="PROSITE" id="PS51375">
    <property type="entry name" value="PPR"/>
    <property type="match status" value="1"/>
</dbReference>
<evidence type="ECO:0008006" key="6">
    <source>
        <dbReference type="Google" id="ProtNLM"/>
    </source>
</evidence>
<comment type="similarity">
    <text evidence="1">Belongs to the PPR family. P subfamily.</text>
</comment>
<name>A0AAD2DHY2_9LAMI</name>
<dbReference type="AlphaFoldDB" id="A0AAD2DHY2"/>
<dbReference type="EMBL" id="OU503037">
    <property type="protein sequence ID" value="CAI9755232.1"/>
    <property type="molecule type" value="Genomic_DNA"/>
</dbReference>
<keyword evidence="5" id="KW-1185">Reference proteome</keyword>
<reference evidence="4" key="1">
    <citation type="submission" date="2023-05" db="EMBL/GenBank/DDBJ databases">
        <authorList>
            <person name="Huff M."/>
        </authorList>
    </citation>
    <scope>NUCLEOTIDE SEQUENCE</scope>
</reference>
<gene>
    <name evidence="4" type="ORF">FPE_LOCUS2663</name>
</gene>
<evidence type="ECO:0000256" key="3">
    <source>
        <dbReference type="PROSITE-ProRule" id="PRU00708"/>
    </source>
</evidence>
<accession>A0AAD2DHY2</accession>
<protein>
    <recommendedName>
        <fullName evidence="6">Pentatricopeptide repeat-containing protein</fullName>
    </recommendedName>
</protein>
<feature type="repeat" description="PPR" evidence="3">
    <location>
        <begin position="32"/>
        <end position="66"/>
    </location>
</feature>
<evidence type="ECO:0000313" key="4">
    <source>
        <dbReference type="EMBL" id="CAI9755232.1"/>
    </source>
</evidence>
<dbReference type="PANTHER" id="PTHR47939:SF5">
    <property type="entry name" value="PENTACOTRIPEPTIDE-REPEAT REGION OF PRORP DOMAIN-CONTAINING PROTEIN"/>
    <property type="match status" value="1"/>
</dbReference>
<dbReference type="InterPro" id="IPR050667">
    <property type="entry name" value="PPR-containing_protein"/>
</dbReference>
<dbReference type="InterPro" id="IPR011990">
    <property type="entry name" value="TPR-like_helical_dom_sf"/>
</dbReference>
<dbReference type="PANTHER" id="PTHR47939">
    <property type="entry name" value="MEMBRANE-ASSOCIATED SALT-INDUCIBLE PROTEIN-LIKE"/>
    <property type="match status" value="1"/>
</dbReference>
<evidence type="ECO:0000313" key="5">
    <source>
        <dbReference type="Proteomes" id="UP000834106"/>
    </source>
</evidence>
<sequence>MGLMVFRDMRKGDVAHGEGLVRKMLKDGLLPDSAIYTLIIDRHFKRGDMDRALKYLSEMLARGIRLDIVTYGAFICGLCAGDKLEGAVELRIIWSRTDYLRII</sequence>
<dbReference type="Pfam" id="PF13041">
    <property type="entry name" value="PPR_2"/>
    <property type="match status" value="1"/>
</dbReference>
<dbReference type="Proteomes" id="UP000834106">
    <property type="component" value="Chromosome 2"/>
</dbReference>
<evidence type="ECO:0000256" key="1">
    <source>
        <dbReference type="ARBA" id="ARBA00007626"/>
    </source>
</evidence>
<evidence type="ECO:0000256" key="2">
    <source>
        <dbReference type="ARBA" id="ARBA00022737"/>
    </source>
</evidence>